<name>A0ABY6DIP9_9NEIS</name>
<dbReference type="SMART" id="SM00978">
    <property type="entry name" value="Tim44"/>
    <property type="match status" value="1"/>
</dbReference>
<organism evidence="3 4">
    <name type="scientific">Chitiniphilus purpureus</name>
    <dbReference type="NCBI Taxonomy" id="2981137"/>
    <lineage>
        <taxon>Bacteria</taxon>
        <taxon>Pseudomonadati</taxon>
        <taxon>Pseudomonadota</taxon>
        <taxon>Betaproteobacteria</taxon>
        <taxon>Neisseriales</taxon>
        <taxon>Chitinibacteraceae</taxon>
        <taxon>Chitiniphilus</taxon>
    </lineage>
</organism>
<dbReference type="SUPFAM" id="SSF54427">
    <property type="entry name" value="NTF2-like"/>
    <property type="match status" value="1"/>
</dbReference>
<dbReference type="RefSeq" id="WP_263123520.1">
    <property type="nucleotide sequence ID" value="NZ_CP106753.1"/>
</dbReference>
<reference evidence="3" key="1">
    <citation type="submission" date="2022-10" db="EMBL/GenBank/DDBJ databases">
        <title>Chitiniphilus purpureus sp. nov., a novel chitin-degrading bacterium isolated from crawfish pond sediment.</title>
        <authorList>
            <person name="Li K."/>
        </authorList>
    </citation>
    <scope>NUCLEOTIDE SEQUENCE</scope>
    <source>
        <strain evidence="3">CD1</strain>
    </source>
</reference>
<keyword evidence="1" id="KW-1133">Transmembrane helix</keyword>
<keyword evidence="1" id="KW-0472">Membrane</keyword>
<feature type="transmembrane region" description="Helical" evidence="1">
    <location>
        <begin position="6"/>
        <end position="23"/>
    </location>
</feature>
<dbReference type="EMBL" id="CP106753">
    <property type="protein sequence ID" value="UXY14220.1"/>
    <property type="molecule type" value="Genomic_DNA"/>
</dbReference>
<dbReference type="Proteomes" id="UP001061302">
    <property type="component" value="Chromosome"/>
</dbReference>
<keyword evidence="1" id="KW-0812">Transmembrane</keyword>
<dbReference type="InterPro" id="IPR007379">
    <property type="entry name" value="Tim44-like_dom"/>
</dbReference>
<evidence type="ECO:0000313" key="4">
    <source>
        <dbReference type="Proteomes" id="UP001061302"/>
    </source>
</evidence>
<evidence type="ECO:0000313" key="3">
    <source>
        <dbReference type="EMBL" id="UXY14220.1"/>
    </source>
</evidence>
<sequence length="189" mass="21568">MGNLPWAWLVLLGGLTLGGLFYLRRSERPVVDPYPETRPMPGWQLDNDVEPQRFYHVSNQIDATLAHSGRLPDGTEIAAFLRHAKSTFVHIREQDDPAKLEVLRKYVTAEVFNDLVRPEGARGERAAFPELHIELAQLAHESDVLTAHVRFYGKLVAGSNSVPFQETWRFAKQHDGNKRWLLRSMGERS</sequence>
<dbReference type="InterPro" id="IPR032710">
    <property type="entry name" value="NTF2-like_dom_sf"/>
</dbReference>
<evidence type="ECO:0000256" key="1">
    <source>
        <dbReference type="SAM" id="Phobius"/>
    </source>
</evidence>
<evidence type="ECO:0000259" key="2">
    <source>
        <dbReference type="SMART" id="SM00978"/>
    </source>
</evidence>
<gene>
    <name evidence="3" type="ORF">N8I74_12940</name>
</gene>
<feature type="domain" description="Tim44-like" evidence="2">
    <location>
        <begin position="61"/>
        <end position="187"/>
    </location>
</feature>
<keyword evidence="4" id="KW-1185">Reference proteome</keyword>
<proteinExistence type="predicted"/>
<protein>
    <recommendedName>
        <fullName evidence="2">Tim44-like domain-containing protein</fullName>
    </recommendedName>
</protein>
<accession>A0ABY6DIP9</accession>